<dbReference type="AlphaFoldDB" id="A0A4Y8RFP4"/>
<accession>A0A4Y8RFP4</accession>
<gene>
    <name evidence="2" type="ORF">E3C22_18195</name>
</gene>
<dbReference type="RefSeq" id="WP_134763294.1">
    <property type="nucleotide sequence ID" value="NZ_SOZD01000005.1"/>
</dbReference>
<comment type="caution">
    <text evidence="2">The sequence shown here is derived from an EMBL/GenBank/DDBJ whole genome shotgun (WGS) entry which is preliminary data.</text>
</comment>
<protein>
    <submittedName>
        <fullName evidence="2">Uncharacterized protein</fullName>
    </submittedName>
</protein>
<organism evidence="2 3">
    <name type="scientific">Jiella endophytica</name>
    <dbReference type="NCBI Taxonomy" id="2558362"/>
    <lineage>
        <taxon>Bacteria</taxon>
        <taxon>Pseudomonadati</taxon>
        <taxon>Pseudomonadota</taxon>
        <taxon>Alphaproteobacteria</taxon>
        <taxon>Hyphomicrobiales</taxon>
        <taxon>Aurantimonadaceae</taxon>
        <taxon>Jiella</taxon>
    </lineage>
</organism>
<dbReference type="Proteomes" id="UP000298179">
    <property type="component" value="Unassembled WGS sequence"/>
</dbReference>
<dbReference type="EMBL" id="SOZD01000005">
    <property type="protein sequence ID" value="TFF20819.1"/>
    <property type="molecule type" value="Genomic_DNA"/>
</dbReference>
<name>A0A4Y8RFP4_9HYPH</name>
<keyword evidence="3" id="KW-1185">Reference proteome</keyword>
<evidence type="ECO:0000256" key="1">
    <source>
        <dbReference type="SAM" id="MobiDB-lite"/>
    </source>
</evidence>
<dbReference type="OrthoDB" id="9979220at2"/>
<reference evidence="2 3" key="1">
    <citation type="submission" date="2019-03" db="EMBL/GenBank/DDBJ databases">
        <title>Jiella endophytica sp. nov., a novel endophytic bacterium isolated from root of Ficus microcarpa Linn. f.</title>
        <authorList>
            <person name="Tuo L."/>
        </authorList>
    </citation>
    <scope>NUCLEOTIDE SEQUENCE [LARGE SCALE GENOMIC DNA]</scope>
    <source>
        <strain evidence="2 3">CBS5Q-3</strain>
    </source>
</reference>
<evidence type="ECO:0000313" key="2">
    <source>
        <dbReference type="EMBL" id="TFF20819.1"/>
    </source>
</evidence>
<sequence>MDAKQSYEVTEAGFLFGDYYRKGGSIELNPKQARRFIDEGRIADPTAARTSKAAPKTDPKAGGKQGAES</sequence>
<proteinExistence type="predicted"/>
<feature type="region of interest" description="Disordered" evidence="1">
    <location>
        <begin position="40"/>
        <end position="69"/>
    </location>
</feature>
<evidence type="ECO:0000313" key="3">
    <source>
        <dbReference type="Proteomes" id="UP000298179"/>
    </source>
</evidence>